<feature type="region of interest" description="Disordered" evidence="1">
    <location>
        <begin position="136"/>
        <end position="172"/>
    </location>
</feature>
<gene>
    <name evidence="5" type="primary">20353527</name>
    <name evidence="4" type="ORF">GGTG_13069</name>
</gene>
<reference evidence="5" key="5">
    <citation type="submission" date="2018-04" db="UniProtKB">
        <authorList>
            <consortium name="EnsemblFungi"/>
        </authorList>
    </citation>
    <scope>IDENTIFICATION</scope>
    <source>
        <strain evidence="5">R3-111a-1</strain>
    </source>
</reference>
<evidence type="ECO:0000259" key="3">
    <source>
        <dbReference type="Pfam" id="PF26607"/>
    </source>
</evidence>
<feature type="compositionally biased region" description="Low complexity" evidence="1">
    <location>
        <begin position="152"/>
        <end position="161"/>
    </location>
</feature>
<feature type="region of interest" description="Disordered" evidence="1">
    <location>
        <begin position="57"/>
        <end position="90"/>
    </location>
</feature>
<dbReference type="OrthoDB" id="5039202at2759"/>
<reference evidence="5" key="4">
    <citation type="journal article" date="2015" name="G3 (Bethesda)">
        <title>Genome sequences of three phytopathogenic species of the Magnaporthaceae family of fungi.</title>
        <authorList>
            <person name="Okagaki L.H."/>
            <person name="Nunes C.C."/>
            <person name="Sailsbery J."/>
            <person name="Clay B."/>
            <person name="Brown D."/>
            <person name="John T."/>
            <person name="Oh Y."/>
            <person name="Young N."/>
            <person name="Fitzgerald M."/>
            <person name="Haas B.J."/>
            <person name="Zeng Q."/>
            <person name="Young S."/>
            <person name="Adiconis X."/>
            <person name="Fan L."/>
            <person name="Levin J.Z."/>
            <person name="Mitchell T.K."/>
            <person name="Okubara P.A."/>
            <person name="Farman M.L."/>
            <person name="Kohn L.M."/>
            <person name="Birren B."/>
            <person name="Ma L.-J."/>
            <person name="Dean R.A."/>
        </authorList>
    </citation>
    <scope>NUCLEOTIDE SEQUENCE</scope>
    <source>
        <strain evidence="5">R3-111a-1</strain>
    </source>
</reference>
<feature type="compositionally biased region" description="Basic residues" evidence="1">
    <location>
        <begin position="12"/>
        <end position="21"/>
    </location>
</feature>
<dbReference type="EnsemblFungi" id="EJT69450">
    <property type="protein sequence ID" value="EJT69450"/>
    <property type="gene ID" value="GGTG_13069"/>
</dbReference>
<dbReference type="GeneID" id="20353527"/>
<reference evidence="4" key="3">
    <citation type="submission" date="2010-09" db="EMBL/GenBank/DDBJ databases">
        <title>Annotation of Gaeumannomyces graminis var. tritici R3-111a-1.</title>
        <authorList>
            <consortium name="The Broad Institute Genome Sequencing Platform"/>
            <person name="Ma L.-J."/>
            <person name="Dead R."/>
            <person name="Young S.K."/>
            <person name="Zeng Q."/>
            <person name="Gargeya S."/>
            <person name="Fitzgerald M."/>
            <person name="Haas B."/>
            <person name="Abouelleil A."/>
            <person name="Alvarado L."/>
            <person name="Arachchi H.M."/>
            <person name="Berlin A."/>
            <person name="Brown A."/>
            <person name="Chapman S.B."/>
            <person name="Chen Z."/>
            <person name="Dunbar C."/>
            <person name="Freedman E."/>
            <person name="Gearin G."/>
            <person name="Gellesch M."/>
            <person name="Goldberg J."/>
            <person name="Griggs A."/>
            <person name="Gujja S."/>
            <person name="Heiman D."/>
            <person name="Howarth C."/>
            <person name="Larson L."/>
            <person name="Lui A."/>
            <person name="MacDonald P.J.P."/>
            <person name="Mehta T."/>
            <person name="Montmayeur A."/>
            <person name="Murphy C."/>
            <person name="Neiman D."/>
            <person name="Pearson M."/>
            <person name="Priest M."/>
            <person name="Roberts A."/>
            <person name="Saif S."/>
            <person name="Shea T."/>
            <person name="Shenoy N."/>
            <person name="Sisk P."/>
            <person name="Stolte C."/>
            <person name="Sykes S."/>
            <person name="Yandava C."/>
            <person name="Wortman J."/>
            <person name="Nusbaum C."/>
            <person name="Birren B."/>
        </authorList>
    </citation>
    <scope>NUCLEOTIDE SEQUENCE</scope>
    <source>
        <strain evidence="4">R3-111a-1</strain>
    </source>
</reference>
<evidence type="ECO:0000256" key="1">
    <source>
        <dbReference type="SAM" id="MobiDB-lite"/>
    </source>
</evidence>
<keyword evidence="2" id="KW-1133">Transmembrane helix</keyword>
<evidence type="ECO:0000313" key="5">
    <source>
        <dbReference type="EnsemblFungi" id="EJT69450"/>
    </source>
</evidence>
<dbReference type="EMBL" id="GL385404">
    <property type="protein sequence ID" value="EJT69450.1"/>
    <property type="molecule type" value="Genomic_DNA"/>
</dbReference>
<sequence>MLASFGGASSTPRRKSTRRSGKAPEIYCLPDRDTSHLELAPQSPNYPIVYWPSNNLPEVSPPSDRPEKQVATSDVRAADDQGSRANMPGPQIAYSPPLPWWRQRGTWLMAAGVMVLIIGGVLGSVLGLIVLRPAPTPSHPPGPGGGPGGGNTTTTTTTADAPKPPPTGTSKCSADAICTDQVAAVTTPLNVGEAGENLTVYLFARAADGSWQQASSAPGGGSYRGGWVSRGGEKFDRHPVAIGWIAGASSWGGGPTATVLGVSPTTKKLLAKHVGLGPGPGTATWIMDISYTPKGYPAQNHTAEAPGLCAVGTSRVDVWTRVEQTRDVPRDVPQNRTGPVLQHKWAEEEKYWTGTPLWEDSAGGFLVPNSRFSVVCRDIAGYHDMVVYGNGTEGNAAWHRQFDRTAWRDWQDLGGDYMPGTHPVLLEVSSQRFDFFGLGRDRHLYHWSWTSTTAWSVTERLGDEKLVSLPAVAVSGAKKESVEVVAVGADGRLKHLSFRADTSSVAGAKWEDLGMVASSVPSLARVGSSGVEMVTTAADGSIWYATVDVTKGDGWTRAVWKPVAS</sequence>
<name>J3PHT8_GAET3</name>
<feature type="transmembrane region" description="Helical" evidence="2">
    <location>
        <begin position="107"/>
        <end position="131"/>
    </location>
</feature>
<keyword evidence="2" id="KW-0472">Membrane</keyword>
<dbReference type="Proteomes" id="UP000006039">
    <property type="component" value="Unassembled WGS sequence"/>
</dbReference>
<keyword evidence="2" id="KW-0812">Transmembrane</keyword>
<dbReference type="VEuPathDB" id="FungiDB:GGTG_13069"/>
<evidence type="ECO:0000313" key="4">
    <source>
        <dbReference type="EMBL" id="EJT69450.1"/>
    </source>
</evidence>
<evidence type="ECO:0000313" key="6">
    <source>
        <dbReference type="Proteomes" id="UP000006039"/>
    </source>
</evidence>
<evidence type="ECO:0000256" key="2">
    <source>
        <dbReference type="SAM" id="Phobius"/>
    </source>
</evidence>
<keyword evidence="6" id="KW-1185">Reference proteome</keyword>
<proteinExistence type="predicted"/>
<dbReference type="RefSeq" id="XP_009229235.1">
    <property type="nucleotide sequence ID" value="XM_009230971.1"/>
</dbReference>
<reference evidence="6" key="1">
    <citation type="submission" date="2010-07" db="EMBL/GenBank/DDBJ databases">
        <title>The genome sequence of Gaeumannomyces graminis var. tritici strain R3-111a-1.</title>
        <authorList>
            <consortium name="The Broad Institute Genome Sequencing Platform"/>
            <person name="Ma L.-J."/>
            <person name="Dead R."/>
            <person name="Young S."/>
            <person name="Zeng Q."/>
            <person name="Koehrsen M."/>
            <person name="Alvarado L."/>
            <person name="Berlin A."/>
            <person name="Chapman S.B."/>
            <person name="Chen Z."/>
            <person name="Freedman E."/>
            <person name="Gellesch M."/>
            <person name="Goldberg J."/>
            <person name="Griggs A."/>
            <person name="Gujja S."/>
            <person name="Heilman E.R."/>
            <person name="Heiman D."/>
            <person name="Hepburn T."/>
            <person name="Howarth C."/>
            <person name="Jen D."/>
            <person name="Larson L."/>
            <person name="Mehta T."/>
            <person name="Neiman D."/>
            <person name="Pearson M."/>
            <person name="Roberts A."/>
            <person name="Saif S."/>
            <person name="Shea T."/>
            <person name="Shenoy N."/>
            <person name="Sisk P."/>
            <person name="Stolte C."/>
            <person name="Sykes S."/>
            <person name="Walk T."/>
            <person name="White J."/>
            <person name="Yandava C."/>
            <person name="Haas B."/>
            <person name="Nusbaum C."/>
            <person name="Birren B."/>
        </authorList>
    </citation>
    <scope>NUCLEOTIDE SEQUENCE [LARGE SCALE GENOMIC DNA]</scope>
    <source>
        <strain evidence="6">R3-111a-1</strain>
    </source>
</reference>
<dbReference type="InterPro" id="IPR058502">
    <property type="entry name" value="PLL-like_beta-prop"/>
</dbReference>
<dbReference type="AlphaFoldDB" id="J3PHT8"/>
<dbReference type="eggNOG" id="ENOG502TDG7">
    <property type="taxonomic scope" value="Eukaryota"/>
</dbReference>
<feature type="domain" description="PLL-like beta propeller" evidence="3">
    <location>
        <begin position="385"/>
        <end position="557"/>
    </location>
</feature>
<dbReference type="SUPFAM" id="SSF89372">
    <property type="entry name" value="Fucose-specific lectin"/>
    <property type="match status" value="1"/>
</dbReference>
<protein>
    <recommendedName>
        <fullName evidence="3">PLL-like beta propeller domain-containing protein</fullName>
    </recommendedName>
</protein>
<organism evidence="4">
    <name type="scientific">Gaeumannomyces tritici (strain R3-111a-1)</name>
    <name type="common">Wheat and barley take-all root rot fungus</name>
    <name type="synonym">Gaeumannomyces graminis var. tritici</name>
    <dbReference type="NCBI Taxonomy" id="644352"/>
    <lineage>
        <taxon>Eukaryota</taxon>
        <taxon>Fungi</taxon>
        <taxon>Dikarya</taxon>
        <taxon>Ascomycota</taxon>
        <taxon>Pezizomycotina</taxon>
        <taxon>Sordariomycetes</taxon>
        <taxon>Sordariomycetidae</taxon>
        <taxon>Magnaporthales</taxon>
        <taxon>Magnaporthaceae</taxon>
        <taxon>Gaeumannomyces</taxon>
    </lineage>
</organism>
<accession>J3PHT8</accession>
<dbReference type="HOGENOM" id="CLU_492638_0_0_1"/>
<reference evidence="4" key="2">
    <citation type="submission" date="2010-07" db="EMBL/GenBank/DDBJ databases">
        <authorList>
            <consortium name="The Broad Institute Genome Sequencing Platform"/>
            <consortium name="Broad Institute Genome Sequencing Center for Infectious Disease"/>
            <person name="Ma L.-J."/>
            <person name="Dead R."/>
            <person name="Young S."/>
            <person name="Zeng Q."/>
            <person name="Koehrsen M."/>
            <person name="Alvarado L."/>
            <person name="Berlin A."/>
            <person name="Chapman S.B."/>
            <person name="Chen Z."/>
            <person name="Freedman E."/>
            <person name="Gellesch M."/>
            <person name="Goldberg J."/>
            <person name="Griggs A."/>
            <person name="Gujja S."/>
            <person name="Heilman E.R."/>
            <person name="Heiman D."/>
            <person name="Hepburn T."/>
            <person name="Howarth C."/>
            <person name="Jen D."/>
            <person name="Larson L."/>
            <person name="Mehta T."/>
            <person name="Neiman D."/>
            <person name="Pearson M."/>
            <person name="Roberts A."/>
            <person name="Saif S."/>
            <person name="Shea T."/>
            <person name="Shenoy N."/>
            <person name="Sisk P."/>
            <person name="Stolte C."/>
            <person name="Sykes S."/>
            <person name="Walk T."/>
            <person name="White J."/>
            <person name="Yandava C."/>
            <person name="Haas B."/>
            <person name="Nusbaum C."/>
            <person name="Birren B."/>
        </authorList>
    </citation>
    <scope>NUCLEOTIDE SEQUENCE</scope>
    <source>
        <strain evidence="4">R3-111a-1</strain>
    </source>
</reference>
<dbReference type="Pfam" id="PF26607">
    <property type="entry name" value="DUF8189"/>
    <property type="match status" value="1"/>
</dbReference>
<dbReference type="STRING" id="644352.J3PHT8"/>
<feature type="region of interest" description="Disordered" evidence="1">
    <location>
        <begin position="1"/>
        <end position="28"/>
    </location>
</feature>